<feature type="compositionally biased region" description="Basic and acidic residues" evidence="1">
    <location>
        <begin position="1"/>
        <end position="16"/>
    </location>
</feature>
<protein>
    <submittedName>
        <fullName evidence="2">Uncharacterized protein</fullName>
    </submittedName>
</protein>
<dbReference type="EMBL" id="QLYX01000014">
    <property type="protein sequence ID" value="RAY12189.1"/>
    <property type="molecule type" value="Genomic_DNA"/>
</dbReference>
<dbReference type="AlphaFoldDB" id="A0A365GZC9"/>
<accession>A0A365GZC9</accession>
<evidence type="ECO:0000313" key="3">
    <source>
        <dbReference type="Proteomes" id="UP000251891"/>
    </source>
</evidence>
<name>A0A365GZC9_9ACTN</name>
<comment type="caution">
    <text evidence="2">The sequence shown here is derived from an EMBL/GenBank/DDBJ whole genome shotgun (WGS) entry which is preliminary data.</text>
</comment>
<gene>
    <name evidence="2" type="ORF">DPM19_26055</name>
</gene>
<dbReference type="OrthoDB" id="3214245at2"/>
<dbReference type="RefSeq" id="WP_111870680.1">
    <property type="nucleotide sequence ID" value="NZ_QLYX01000014.1"/>
</dbReference>
<reference evidence="2 3" key="1">
    <citation type="submission" date="2018-06" db="EMBL/GenBank/DDBJ databases">
        <title>Actinomadura craniellae sp. nov. isolated from marine sponge Craniella sp.</title>
        <authorList>
            <person name="Li L."/>
            <person name="Xu Q.H."/>
            <person name="Lin H.W."/>
            <person name="Lu Y.H."/>
        </authorList>
    </citation>
    <scope>NUCLEOTIDE SEQUENCE [LARGE SCALE GENOMIC DNA]</scope>
    <source>
        <strain evidence="2 3">LHW63021</strain>
    </source>
</reference>
<organism evidence="2 3">
    <name type="scientific">Actinomadura craniellae</name>
    <dbReference type="NCBI Taxonomy" id="2231787"/>
    <lineage>
        <taxon>Bacteria</taxon>
        <taxon>Bacillati</taxon>
        <taxon>Actinomycetota</taxon>
        <taxon>Actinomycetes</taxon>
        <taxon>Streptosporangiales</taxon>
        <taxon>Thermomonosporaceae</taxon>
        <taxon>Actinomadura</taxon>
    </lineage>
</organism>
<keyword evidence="3" id="KW-1185">Reference proteome</keyword>
<evidence type="ECO:0000256" key="1">
    <source>
        <dbReference type="SAM" id="MobiDB-lite"/>
    </source>
</evidence>
<evidence type="ECO:0000313" key="2">
    <source>
        <dbReference type="EMBL" id="RAY12189.1"/>
    </source>
</evidence>
<sequence length="75" mass="8327">MALEFLGRDPESDDGHSPTVWRDPVSGDYVLQGWRLSDVEMAEVGEVPPHETVIRFPARMMGFFPEVSGGGPEPR</sequence>
<dbReference type="Proteomes" id="UP000251891">
    <property type="component" value="Unassembled WGS sequence"/>
</dbReference>
<feature type="region of interest" description="Disordered" evidence="1">
    <location>
        <begin position="1"/>
        <end position="22"/>
    </location>
</feature>
<proteinExistence type="predicted"/>